<keyword evidence="3" id="KW-1185">Reference proteome</keyword>
<dbReference type="EnsemblMetazoa" id="GBRI031427-RA">
    <property type="protein sequence ID" value="GBRI031427-PA"/>
    <property type="gene ID" value="GBRI031427"/>
</dbReference>
<organism evidence="2 3">
    <name type="scientific">Glossina brevipalpis</name>
    <dbReference type="NCBI Taxonomy" id="37001"/>
    <lineage>
        <taxon>Eukaryota</taxon>
        <taxon>Metazoa</taxon>
        <taxon>Ecdysozoa</taxon>
        <taxon>Arthropoda</taxon>
        <taxon>Hexapoda</taxon>
        <taxon>Insecta</taxon>
        <taxon>Pterygota</taxon>
        <taxon>Neoptera</taxon>
        <taxon>Endopterygota</taxon>
        <taxon>Diptera</taxon>
        <taxon>Brachycera</taxon>
        <taxon>Muscomorpha</taxon>
        <taxon>Hippoboscoidea</taxon>
        <taxon>Glossinidae</taxon>
        <taxon>Glossina</taxon>
    </lineage>
</organism>
<keyword evidence="1" id="KW-0812">Transmembrane</keyword>
<keyword evidence="1" id="KW-0472">Membrane</keyword>
<dbReference type="AlphaFoldDB" id="A0A1A9WTJ0"/>
<dbReference type="VEuPathDB" id="VectorBase:GBRI031427"/>
<keyword evidence="1" id="KW-1133">Transmembrane helix</keyword>
<evidence type="ECO:0000313" key="2">
    <source>
        <dbReference type="EnsemblMetazoa" id="GBRI031427-PA"/>
    </source>
</evidence>
<feature type="transmembrane region" description="Helical" evidence="1">
    <location>
        <begin position="68"/>
        <end position="93"/>
    </location>
</feature>
<accession>A0A1A9WTJ0</accession>
<dbReference type="Proteomes" id="UP000091820">
    <property type="component" value="Unassembled WGS sequence"/>
</dbReference>
<protein>
    <submittedName>
        <fullName evidence="2">Uncharacterized protein</fullName>
    </submittedName>
</protein>
<proteinExistence type="predicted"/>
<sequence>MPSSCTPRVKNLLVIQNNVPTITLREKIETFYFASPFKNTKMQKCKNSTKNLYAPQLFEQRGVLEYPLLPVLLLVIQPVALLCALCCSSLLLFTISIGLLGKFSVFQPFVLKFDKPENEELPPLPAELNLTSTLDGIKFPKNCATLFCGGDILNTFWALDARDVLDILKVQIVGKKTYT</sequence>
<evidence type="ECO:0000256" key="1">
    <source>
        <dbReference type="SAM" id="Phobius"/>
    </source>
</evidence>
<reference evidence="2" key="2">
    <citation type="submission" date="2020-05" db="UniProtKB">
        <authorList>
            <consortium name="EnsemblMetazoa"/>
        </authorList>
    </citation>
    <scope>IDENTIFICATION</scope>
    <source>
        <strain evidence="2">IAEA</strain>
    </source>
</reference>
<evidence type="ECO:0000313" key="3">
    <source>
        <dbReference type="Proteomes" id="UP000091820"/>
    </source>
</evidence>
<name>A0A1A9WTJ0_9MUSC</name>
<reference evidence="3" key="1">
    <citation type="submission" date="2014-03" db="EMBL/GenBank/DDBJ databases">
        <authorList>
            <person name="Aksoy S."/>
            <person name="Warren W."/>
            <person name="Wilson R.K."/>
        </authorList>
    </citation>
    <scope>NUCLEOTIDE SEQUENCE [LARGE SCALE GENOMIC DNA]</scope>
    <source>
        <strain evidence="3">IAEA</strain>
    </source>
</reference>